<dbReference type="AlphaFoldDB" id="S0FSU8"/>
<keyword evidence="5 7" id="KW-0472">Membrane</keyword>
<feature type="region of interest" description="Disordered" evidence="6">
    <location>
        <begin position="163"/>
        <end position="203"/>
    </location>
</feature>
<keyword evidence="4 7" id="KW-1133">Transmembrane helix</keyword>
<dbReference type="Pfam" id="PF07963">
    <property type="entry name" value="N_methyl"/>
    <property type="match status" value="1"/>
</dbReference>
<accession>S0FSU8</accession>
<feature type="compositionally biased region" description="Gly residues" evidence="6">
    <location>
        <begin position="166"/>
        <end position="203"/>
    </location>
</feature>
<dbReference type="PROSITE" id="PS00409">
    <property type="entry name" value="PROKAR_NTER_METHYL"/>
    <property type="match status" value="1"/>
</dbReference>
<dbReference type="GO" id="GO:0016020">
    <property type="term" value="C:membrane"/>
    <property type="evidence" value="ECO:0007669"/>
    <property type="project" value="UniProtKB-SubCell"/>
</dbReference>
<dbReference type="Proteomes" id="UP000014216">
    <property type="component" value="Unassembled WGS sequence"/>
</dbReference>
<evidence type="ECO:0000256" key="4">
    <source>
        <dbReference type="ARBA" id="ARBA00022989"/>
    </source>
</evidence>
<keyword evidence="2" id="KW-0488">Methylation</keyword>
<feature type="transmembrane region" description="Helical" evidence="7">
    <location>
        <begin position="21"/>
        <end position="46"/>
    </location>
</feature>
<organism evidence="8 9">
    <name type="scientific">Desulfotignum phosphitoxidans DSM 13687</name>
    <dbReference type="NCBI Taxonomy" id="1286635"/>
    <lineage>
        <taxon>Bacteria</taxon>
        <taxon>Pseudomonadati</taxon>
        <taxon>Thermodesulfobacteriota</taxon>
        <taxon>Desulfobacteria</taxon>
        <taxon>Desulfobacterales</taxon>
        <taxon>Desulfobacteraceae</taxon>
        <taxon>Desulfotignum</taxon>
    </lineage>
</organism>
<evidence type="ECO:0000256" key="6">
    <source>
        <dbReference type="SAM" id="MobiDB-lite"/>
    </source>
</evidence>
<dbReference type="InterPro" id="IPR002416">
    <property type="entry name" value="T2SS_protein-GspH"/>
</dbReference>
<proteinExistence type="predicted"/>
<sequence length="203" mass="21642">MTDLKQYRPFSSVKRKRGFTLIEMVLVMVLLGIAALMVVPFVGHIFSNLLEGRELSHREGQAVMALERFVRDVRGADSVTVNNNQKKMTLENDGSDVIYEIVTGNLLLDGQVLAKHLDDSQSKFDNKIDTLGYQFITLTLVVEMSGERTFEFSASSFPRMISAAGGNQGGGNQGGGNQGGGNQGGGNQGGGNQGGGNQGGGKK</sequence>
<dbReference type="OrthoDB" id="1725030at2"/>
<dbReference type="RefSeq" id="WP_006968193.1">
    <property type="nucleotide sequence ID" value="NZ_APJX01000012.1"/>
</dbReference>
<name>S0FSU8_9BACT</name>
<dbReference type="SUPFAM" id="SSF54523">
    <property type="entry name" value="Pili subunits"/>
    <property type="match status" value="1"/>
</dbReference>
<keyword evidence="3 7" id="KW-0812">Transmembrane</keyword>
<evidence type="ECO:0000256" key="5">
    <source>
        <dbReference type="ARBA" id="ARBA00023136"/>
    </source>
</evidence>
<evidence type="ECO:0000256" key="7">
    <source>
        <dbReference type="SAM" id="Phobius"/>
    </source>
</evidence>
<protein>
    <recommendedName>
        <fullName evidence="10">Prepilin-type N-terminal cleavage/methylation domain-containing protein</fullName>
    </recommendedName>
</protein>
<evidence type="ECO:0000313" key="9">
    <source>
        <dbReference type="Proteomes" id="UP000014216"/>
    </source>
</evidence>
<dbReference type="GO" id="GO:0015628">
    <property type="term" value="P:protein secretion by the type II secretion system"/>
    <property type="evidence" value="ECO:0007669"/>
    <property type="project" value="InterPro"/>
</dbReference>
<evidence type="ECO:0008006" key="10">
    <source>
        <dbReference type="Google" id="ProtNLM"/>
    </source>
</evidence>
<keyword evidence="9" id="KW-1185">Reference proteome</keyword>
<dbReference type="NCBIfam" id="TIGR02532">
    <property type="entry name" value="IV_pilin_GFxxxE"/>
    <property type="match status" value="1"/>
</dbReference>
<comment type="subcellular location">
    <subcellularLocation>
        <location evidence="1">Membrane</location>
        <topology evidence="1">Single-pass membrane protein</topology>
    </subcellularLocation>
</comment>
<dbReference type="PRINTS" id="PR00885">
    <property type="entry name" value="BCTERIALGSPH"/>
</dbReference>
<evidence type="ECO:0000256" key="1">
    <source>
        <dbReference type="ARBA" id="ARBA00004167"/>
    </source>
</evidence>
<reference evidence="8 9" key="1">
    <citation type="journal article" date="2013" name="Genome Announc.">
        <title>Draft Genome Sequence of Desulfotignum phosphitoxidans DSM 13687 Strain FiPS-3.</title>
        <authorList>
            <person name="Poehlein A."/>
            <person name="Daniel R."/>
            <person name="Simeonova D.D."/>
        </authorList>
    </citation>
    <scope>NUCLEOTIDE SEQUENCE [LARGE SCALE GENOMIC DNA]</scope>
    <source>
        <strain evidence="8 9">DSM 13687</strain>
    </source>
</reference>
<evidence type="ECO:0000313" key="8">
    <source>
        <dbReference type="EMBL" id="EMS77755.1"/>
    </source>
</evidence>
<evidence type="ECO:0000256" key="3">
    <source>
        <dbReference type="ARBA" id="ARBA00022692"/>
    </source>
</evidence>
<gene>
    <name evidence="8" type="ORF">Dpo_12c00330</name>
</gene>
<dbReference type="InterPro" id="IPR045584">
    <property type="entry name" value="Pilin-like"/>
</dbReference>
<dbReference type="InterPro" id="IPR012902">
    <property type="entry name" value="N_methyl_site"/>
</dbReference>
<dbReference type="GO" id="GO:0015627">
    <property type="term" value="C:type II protein secretion system complex"/>
    <property type="evidence" value="ECO:0007669"/>
    <property type="project" value="InterPro"/>
</dbReference>
<evidence type="ECO:0000256" key="2">
    <source>
        <dbReference type="ARBA" id="ARBA00022481"/>
    </source>
</evidence>
<dbReference type="EMBL" id="APJX01000012">
    <property type="protein sequence ID" value="EMS77755.1"/>
    <property type="molecule type" value="Genomic_DNA"/>
</dbReference>
<comment type="caution">
    <text evidence="8">The sequence shown here is derived from an EMBL/GenBank/DDBJ whole genome shotgun (WGS) entry which is preliminary data.</text>
</comment>